<protein>
    <submittedName>
        <fullName evidence="4">TetR/AcrR family transcriptional regulator</fullName>
    </submittedName>
</protein>
<dbReference type="Pfam" id="PF00440">
    <property type="entry name" value="TetR_N"/>
    <property type="match status" value="1"/>
</dbReference>
<comment type="caution">
    <text evidence="4">The sequence shown here is derived from an EMBL/GenBank/DDBJ whole genome shotgun (WGS) entry which is preliminary data.</text>
</comment>
<dbReference type="Pfam" id="PF17920">
    <property type="entry name" value="TetR_C_16"/>
    <property type="match status" value="1"/>
</dbReference>
<evidence type="ECO:0000313" key="5">
    <source>
        <dbReference type="Proteomes" id="UP000800981"/>
    </source>
</evidence>
<dbReference type="PANTHER" id="PTHR30055">
    <property type="entry name" value="HTH-TYPE TRANSCRIPTIONAL REGULATOR RUTR"/>
    <property type="match status" value="1"/>
</dbReference>
<evidence type="ECO:0000313" key="4">
    <source>
        <dbReference type="EMBL" id="NHC16254.1"/>
    </source>
</evidence>
<accession>A0ABX0H2H9</accession>
<dbReference type="InterPro" id="IPR001647">
    <property type="entry name" value="HTH_TetR"/>
</dbReference>
<evidence type="ECO:0000259" key="3">
    <source>
        <dbReference type="PROSITE" id="PS50977"/>
    </source>
</evidence>
<dbReference type="SUPFAM" id="SSF48498">
    <property type="entry name" value="Tetracyclin repressor-like, C-terminal domain"/>
    <property type="match status" value="1"/>
</dbReference>
<dbReference type="PANTHER" id="PTHR30055:SF235">
    <property type="entry name" value="TRANSCRIPTIONAL REGULATORY PROTEIN"/>
    <property type="match status" value="1"/>
</dbReference>
<organism evidence="4 5">
    <name type="scientific">Motilibacter deserti</name>
    <dbReference type="NCBI Taxonomy" id="2714956"/>
    <lineage>
        <taxon>Bacteria</taxon>
        <taxon>Bacillati</taxon>
        <taxon>Actinomycetota</taxon>
        <taxon>Actinomycetes</taxon>
        <taxon>Motilibacterales</taxon>
        <taxon>Motilibacteraceae</taxon>
        <taxon>Motilibacter</taxon>
    </lineage>
</organism>
<evidence type="ECO:0000256" key="2">
    <source>
        <dbReference type="PROSITE-ProRule" id="PRU00335"/>
    </source>
</evidence>
<sequence>MSPRGRPAGPSDARERILAAARAEFAAKGYDKASLRGIARVAEVDPSLVHHYFEGKEQVFVAAMRLPFDPADALPRILAGNPDGLGERVTRFFLGVWARPESREPFIALLSAATSSPAAAGMLREFVTGSLLARVAEASPIAGLPDRELRVEAAVAQLLGVALLRHVIGVEPIASAPEEDVVALIAPALQRHLSGE</sequence>
<dbReference type="InterPro" id="IPR036271">
    <property type="entry name" value="Tet_transcr_reg_TetR-rel_C_sf"/>
</dbReference>
<feature type="domain" description="HTH tetR-type" evidence="3">
    <location>
        <begin position="11"/>
        <end position="71"/>
    </location>
</feature>
<dbReference type="InterPro" id="IPR009057">
    <property type="entry name" value="Homeodomain-like_sf"/>
</dbReference>
<dbReference type="EMBL" id="JAANNP010000117">
    <property type="protein sequence ID" value="NHC16254.1"/>
    <property type="molecule type" value="Genomic_DNA"/>
</dbReference>
<keyword evidence="1 2" id="KW-0238">DNA-binding</keyword>
<name>A0ABX0H2H9_9ACTN</name>
<keyword evidence="5" id="KW-1185">Reference proteome</keyword>
<evidence type="ECO:0000256" key="1">
    <source>
        <dbReference type="ARBA" id="ARBA00023125"/>
    </source>
</evidence>
<dbReference type="Proteomes" id="UP000800981">
    <property type="component" value="Unassembled WGS sequence"/>
</dbReference>
<dbReference type="PRINTS" id="PR00455">
    <property type="entry name" value="HTHTETR"/>
</dbReference>
<dbReference type="SUPFAM" id="SSF46689">
    <property type="entry name" value="Homeodomain-like"/>
    <property type="match status" value="1"/>
</dbReference>
<dbReference type="PROSITE" id="PS50977">
    <property type="entry name" value="HTH_TETR_2"/>
    <property type="match status" value="1"/>
</dbReference>
<dbReference type="InterPro" id="IPR050109">
    <property type="entry name" value="HTH-type_TetR-like_transc_reg"/>
</dbReference>
<reference evidence="4 5" key="1">
    <citation type="submission" date="2020-03" db="EMBL/GenBank/DDBJ databases">
        <title>Two novel Motilibacter sp.</title>
        <authorList>
            <person name="Liu S."/>
        </authorList>
    </citation>
    <scope>NUCLEOTIDE SEQUENCE [LARGE SCALE GENOMIC DNA]</scope>
    <source>
        <strain evidence="4 5">E257</strain>
    </source>
</reference>
<dbReference type="Gene3D" id="1.10.357.10">
    <property type="entry name" value="Tetracycline Repressor, domain 2"/>
    <property type="match status" value="1"/>
</dbReference>
<proteinExistence type="predicted"/>
<dbReference type="InterPro" id="IPR041678">
    <property type="entry name" value="TetR_C_16"/>
</dbReference>
<feature type="DNA-binding region" description="H-T-H motif" evidence="2">
    <location>
        <begin position="34"/>
        <end position="53"/>
    </location>
</feature>
<dbReference type="Gene3D" id="1.10.10.60">
    <property type="entry name" value="Homeodomain-like"/>
    <property type="match status" value="1"/>
</dbReference>
<gene>
    <name evidence="4" type="ORF">G9H71_20925</name>
</gene>
<dbReference type="RefSeq" id="WP_166284710.1">
    <property type="nucleotide sequence ID" value="NZ_JAANNP010000117.1"/>
</dbReference>